<gene>
    <name evidence="2" type="ORF">JK629_11515</name>
</gene>
<organism evidence="2 3">
    <name type="scientific">Aequorivita iocasae</name>
    <dbReference type="NCBI Taxonomy" id="2803865"/>
    <lineage>
        <taxon>Bacteria</taxon>
        <taxon>Pseudomonadati</taxon>
        <taxon>Bacteroidota</taxon>
        <taxon>Flavobacteriia</taxon>
        <taxon>Flavobacteriales</taxon>
        <taxon>Flavobacteriaceae</taxon>
        <taxon>Aequorivita</taxon>
    </lineage>
</organism>
<sequence length="454" mass="52199">MDKGVILTLLLLVTVVTAMFFTRRETEPFLKAQFFKHSNLAVLGILIVNFQYYIDYLIGNIPSSNDFIFVNPQIVIKSLTLSIIGLLMFYLGYLSFNKRKKHIVQKKNEQIIKTRFLEVLVLVFLILFFLTINVNYVLGGYGTETIGQNALYISLLLKIFIIAIVIQKSRNLILMKKTKLSFKSYLSYLGLITNMSLTLYLFTVILSGDRGPLITFVLIILAGYLFVTRRKLKTKYGIIFVIIGASFITLLGIVRTFDSNLSFLDKLQLAFQENPFSIEESFLPQTKELAGSVKANHHALDFVPKQHDFLYGRFQFQQITVAIPFFNIFNSLIFQDDSKKYAGSASFVTWIFQGDKPSYGNGTSVIADFYFDFGLIGVIFGMFLFGYYMRFAEITMYTYQLPSLLGHSFFMVYIGSAIYISRSSFLFEFRTVVWVCAILLINQYFFNKKQYTKA</sequence>
<feature type="transmembrane region" description="Helical" evidence="1">
    <location>
        <begin position="401"/>
        <end position="421"/>
    </location>
</feature>
<feature type="transmembrane region" description="Helical" evidence="1">
    <location>
        <begin position="150"/>
        <end position="166"/>
    </location>
</feature>
<feature type="transmembrane region" description="Helical" evidence="1">
    <location>
        <begin position="236"/>
        <end position="257"/>
    </location>
</feature>
<evidence type="ECO:0000313" key="3">
    <source>
        <dbReference type="Proteomes" id="UP000629420"/>
    </source>
</evidence>
<keyword evidence="1" id="KW-1133">Transmembrane helix</keyword>
<dbReference type="EMBL" id="CP068439">
    <property type="protein sequence ID" value="QQX75957.1"/>
    <property type="molecule type" value="Genomic_DNA"/>
</dbReference>
<name>A0ABX7DQ68_9FLAO</name>
<dbReference type="Pfam" id="PF14296">
    <property type="entry name" value="O-ag_pol_Wzy"/>
    <property type="match status" value="1"/>
</dbReference>
<feature type="transmembrane region" description="Helical" evidence="1">
    <location>
        <begin position="6"/>
        <end position="22"/>
    </location>
</feature>
<dbReference type="RefSeq" id="WP_202335768.1">
    <property type="nucleotide sequence ID" value="NZ_CP068439.1"/>
</dbReference>
<feature type="transmembrane region" description="Helical" evidence="1">
    <location>
        <begin position="116"/>
        <end position="138"/>
    </location>
</feature>
<evidence type="ECO:0000256" key="1">
    <source>
        <dbReference type="SAM" id="Phobius"/>
    </source>
</evidence>
<keyword evidence="3" id="KW-1185">Reference proteome</keyword>
<proteinExistence type="predicted"/>
<feature type="transmembrane region" description="Helical" evidence="1">
    <location>
        <begin position="427"/>
        <end position="446"/>
    </location>
</feature>
<feature type="transmembrane region" description="Helical" evidence="1">
    <location>
        <begin position="369"/>
        <end position="389"/>
    </location>
</feature>
<dbReference type="NCBIfam" id="TIGR04370">
    <property type="entry name" value="glyco_rpt_poly"/>
    <property type="match status" value="1"/>
</dbReference>
<keyword evidence="1" id="KW-0472">Membrane</keyword>
<reference evidence="2 3" key="1">
    <citation type="submission" date="2021-01" db="EMBL/GenBank/DDBJ databases">
        <title>Aequorivita sp. strain KX20305, a bacterium isolated from the sediment collected at a cold seep field in South China Sea.</title>
        <authorList>
            <person name="Zhang H."/>
            <person name="Li C."/>
        </authorList>
    </citation>
    <scope>NUCLEOTIDE SEQUENCE [LARGE SCALE GENOMIC DNA]</scope>
    <source>
        <strain evidence="2 3">KX20305</strain>
    </source>
</reference>
<evidence type="ECO:0000313" key="2">
    <source>
        <dbReference type="EMBL" id="QQX75957.1"/>
    </source>
</evidence>
<feature type="transmembrane region" description="Helical" evidence="1">
    <location>
        <begin position="211"/>
        <end position="227"/>
    </location>
</feature>
<dbReference type="Proteomes" id="UP000629420">
    <property type="component" value="Chromosome"/>
</dbReference>
<keyword evidence="1" id="KW-0812">Transmembrane</keyword>
<feature type="transmembrane region" description="Helical" evidence="1">
    <location>
        <begin position="34"/>
        <end position="54"/>
    </location>
</feature>
<feature type="transmembrane region" description="Helical" evidence="1">
    <location>
        <begin position="186"/>
        <end position="205"/>
    </location>
</feature>
<feature type="transmembrane region" description="Helical" evidence="1">
    <location>
        <begin position="74"/>
        <end position="96"/>
    </location>
</feature>
<protein>
    <submittedName>
        <fullName evidence="2">Oligosaccharide repeat unit polymerase</fullName>
    </submittedName>
</protein>
<accession>A0ABX7DQ68</accession>
<dbReference type="InterPro" id="IPR029468">
    <property type="entry name" value="O-ag_pol_Wzy"/>
</dbReference>